<name>F3YCX2_MELPT</name>
<feature type="chain" id="PRO_5003308583" description="WxL domain-containing protein" evidence="2">
    <location>
        <begin position="31"/>
        <end position="247"/>
    </location>
</feature>
<sequence length="247" mass="26475">MMKNNFKLNVLMATTLIGASISVLPLGTFAESTGDKNYTSDGKVVFEPDTTPTNPLEPINPNGGEPIIPGDQKPGTSGPLSIDYASSLDFGTQKISSQDKDYKAKPMTYKDSTGKEKTGPNDVQITDNRGTKAGWTLQVKQDGQFKTADNQELTGVQITFNNGHVISTSNDLALKIKPETIVMTPGQATPVMSASAGHGAGTYIMAWGDKDTADSSIHLSVPGKTDKYAKEYKTTFTWTLTETPTND</sequence>
<protein>
    <recommendedName>
        <fullName evidence="3">WxL domain-containing protein</fullName>
    </recommendedName>
</protein>
<keyword evidence="2" id="KW-0732">Signal</keyword>
<feature type="region of interest" description="Disordered" evidence="1">
    <location>
        <begin position="48"/>
        <end position="83"/>
    </location>
</feature>
<evidence type="ECO:0000313" key="4">
    <source>
        <dbReference type="EMBL" id="BAK22350.1"/>
    </source>
</evidence>
<accession>F3YCX2</accession>
<evidence type="ECO:0000313" key="5">
    <source>
        <dbReference type="Proteomes" id="UP000008456"/>
    </source>
</evidence>
<dbReference type="OrthoDB" id="2339326at2"/>
<feature type="region of interest" description="Disordered" evidence="1">
    <location>
        <begin position="95"/>
        <end position="128"/>
    </location>
</feature>
<feature type="compositionally biased region" description="Low complexity" evidence="1">
    <location>
        <begin position="57"/>
        <end position="70"/>
    </location>
</feature>
<feature type="domain" description="WxL" evidence="3">
    <location>
        <begin position="35"/>
        <end position="244"/>
    </location>
</feature>
<dbReference type="HOGENOM" id="CLU_067278_1_0_9"/>
<dbReference type="Pfam" id="PF13731">
    <property type="entry name" value="WxL"/>
    <property type="match status" value="1"/>
</dbReference>
<geneLocation type="plasmid" evidence="4 5">
    <name>pMP1</name>
</geneLocation>
<dbReference type="EMBL" id="AP012201">
    <property type="protein sequence ID" value="BAK22350.1"/>
    <property type="molecule type" value="Genomic_DNA"/>
</dbReference>
<evidence type="ECO:0000259" key="3">
    <source>
        <dbReference type="Pfam" id="PF13731"/>
    </source>
</evidence>
<dbReference type="AlphaFoldDB" id="F3YCX2"/>
<gene>
    <name evidence="4" type="ordered locus">MPTP_1963</name>
</gene>
<reference evidence="4 5" key="1">
    <citation type="journal article" date="2011" name="J. Bacteriol.">
        <title>Complete genome sequence of Melissococcus plutonius ATCC 35311.</title>
        <authorList>
            <person name="Okumura K."/>
            <person name="Arai R."/>
            <person name="Okura M."/>
            <person name="Kirikae T."/>
            <person name="Takamatsu D."/>
            <person name="Osaki M."/>
            <person name="Miyoshi-Akiyama T."/>
        </authorList>
    </citation>
    <scope>NUCLEOTIDE SEQUENCE [LARGE SCALE GENOMIC DNA]</scope>
    <source>
        <strain evidence="5">ATCC 35311 / CIP 104052 / LMG 20360 / NCIMB 702443</strain>
        <plasmid evidence="5">pMP1</plasmid>
    </source>
</reference>
<evidence type="ECO:0000256" key="1">
    <source>
        <dbReference type="SAM" id="MobiDB-lite"/>
    </source>
</evidence>
<dbReference type="InterPro" id="IPR027994">
    <property type="entry name" value="WxL_dom"/>
</dbReference>
<feature type="signal peptide" evidence="2">
    <location>
        <begin position="1"/>
        <end position="30"/>
    </location>
</feature>
<keyword evidence="4" id="KW-0614">Plasmid</keyword>
<dbReference type="KEGG" id="mps:MPTP_1963"/>
<proteinExistence type="predicted"/>
<reference key="2">
    <citation type="submission" date="2011-04" db="EMBL/GenBank/DDBJ databases">
        <title>Whole genome sequence of Melissococcus plutonius ATCC 35311.</title>
        <authorList>
            <person name="Okumura K."/>
            <person name="Arai R."/>
            <person name="Osaki M."/>
            <person name="Okura M."/>
            <person name="Kirikae T."/>
            <person name="Takamatsu D."/>
            <person name="Akiyama T."/>
        </authorList>
    </citation>
    <scope>NUCLEOTIDE SEQUENCE</scope>
    <source>
        <strain>ATCC 35311</strain>
    </source>
</reference>
<organism evidence="4 5">
    <name type="scientific">Melissococcus plutonius (strain ATCC 35311 / DSM 29964 / CIP 104052 / LMG 20360 / NCIMB 702443)</name>
    <dbReference type="NCBI Taxonomy" id="940190"/>
    <lineage>
        <taxon>Bacteria</taxon>
        <taxon>Bacillati</taxon>
        <taxon>Bacillota</taxon>
        <taxon>Bacilli</taxon>
        <taxon>Lactobacillales</taxon>
        <taxon>Enterococcaceae</taxon>
        <taxon>Melissococcus</taxon>
    </lineage>
</organism>
<keyword evidence="5" id="KW-1185">Reference proteome</keyword>
<evidence type="ECO:0000256" key="2">
    <source>
        <dbReference type="SAM" id="SignalP"/>
    </source>
</evidence>
<dbReference type="Proteomes" id="UP000008456">
    <property type="component" value="Plasmid pMP1"/>
</dbReference>
<dbReference type="RefSeq" id="WP_013774778.1">
    <property type="nucleotide sequence ID" value="NC_015517.1"/>
</dbReference>